<dbReference type="InterPro" id="IPR029035">
    <property type="entry name" value="DHS-like_NAD/FAD-binding_dom"/>
</dbReference>
<organism evidence="6 7">
    <name type="scientific">Desulfobotulus alkaliphilus</name>
    <dbReference type="NCBI Taxonomy" id="622671"/>
    <lineage>
        <taxon>Bacteria</taxon>
        <taxon>Pseudomonadati</taxon>
        <taxon>Thermodesulfobacteriota</taxon>
        <taxon>Desulfobacteria</taxon>
        <taxon>Desulfobacterales</taxon>
        <taxon>Desulfobacteraceae</taxon>
        <taxon>Desulfobotulus</taxon>
    </lineage>
</organism>
<comment type="caution">
    <text evidence="3">Lacks conserved residue(s) required for the propagation of feature annotation.</text>
</comment>
<dbReference type="HAMAP" id="MF_01121">
    <property type="entry name" value="Sirtuin_ClassIII"/>
    <property type="match status" value="1"/>
</dbReference>
<evidence type="ECO:0000256" key="1">
    <source>
        <dbReference type="ARBA" id="ARBA00022679"/>
    </source>
</evidence>
<dbReference type="GO" id="GO:0070403">
    <property type="term" value="F:NAD+ binding"/>
    <property type="evidence" value="ECO:0007669"/>
    <property type="project" value="UniProtKB-UniRule"/>
</dbReference>
<reference evidence="6 7" key="1">
    <citation type="submission" date="2019-07" db="EMBL/GenBank/DDBJ databases">
        <title>Genome sequencing of 100 strains of the haloalkaliphilic chemolithoautotrophic sulfur-oxidizing bacterium Thioalkalivibrio.</title>
        <authorList>
            <person name="Muyzer G."/>
        </authorList>
    </citation>
    <scope>NUCLEOTIDE SEQUENCE [LARGE SCALE GENOMIC DNA]</scope>
    <source>
        <strain evidence="6 7">ASO4-4</strain>
    </source>
</reference>
<dbReference type="EMBL" id="VLLC01000008">
    <property type="protein sequence ID" value="TWI73283.1"/>
    <property type="molecule type" value="Genomic_DNA"/>
</dbReference>
<keyword evidence="7" id="KW-1185">Reference proteome</keyword>
<feature type="binding site" evidence="3 4">
    <location>
        <position position="151"/>
    </location>
    <ligand>
        <name>Zn(2+)</name>
        <dbReference type="ChEBI" id="CHEBI:29105"/>
    </ligand>
</feature>
<dbReference type="Proteomes" id="UP000318307">
    <property type="component" value="Unassembled WGS sequence"/>
</dbReference>
<dbReference type="Gene3D" id="3.40.50.1220">
    <property type="entry name" value="TPP-binding domain"/>
    <property type="match status" value="1"/>
</dbReference>
<comment type="subcellular location">
    <subcellularLocation>
        <location evidence="3">Cytoplasm</location>
    </subcellularLocation>
</comment>
<evidence type="ECO:0000313" key="6">
    <source>
        <dbReference type="EMBL" id="TWI73283.1"/>
    </source>
</evidence>
<feature type="binding site" evidence="3 4">
    <location>
        <position position="131"/>
    </location>
    <ligand>
        <name>Zn(2+)</name>
        <dbReference type="ChEBI" id="CHEBI:29105"/>
    </ligand>
</feature>
<evidence type="ECO:0000256" key="3">
    <source>
        <dbReference type="HAMAP-Rule" id="MF_01121"/>
    </source>
</evidence>
<accession>A0A562RWG7</accession>
<dbReference type="Gene3D" id="3.30.1600.10">
    <property type="entry name" value="SIR2/SIRT2 'Small Domain"/>
    <property type="match status" value="1"/>
</dbReference>
<dbReference type="GO" id="GO:0036055">
    <property type="term" value="F:protein-succinyllysine desuccinylase activity"/>
    <property type="evidence" value="ECO:0007669"/>
    <property type="project" value="InterPro"/>
</dbReference>
<comment type="catalytic activity">
    <reaction evidence="3">
        <text>N(6)-acetyl-L-lysyl-[protein] + NAD(+) + H2O = 2''-O-acetyl-ADP-D-ribose + nicotinamide + L-lysyl-[protein]</text>
        <dbReference type="Rhea" id="RHEA:43636"/>
        <dbReference type="Rhea" id="RHEA-COMP:9752"/>
        <dbReference type="Rhea" id="RHEA-COMP:10731"/>
        <dbReference type="ChEBI" id="CHEBI:15377"/>
        <dbReference type="ChEBI" id="CHEBI:17154"/>
        <dbReference type="ChEBI" id="CHEBI:29969"/>
        <dbReference type="ChEBI" id="CHEBI:57540"/>
        <dbReference type="ChEBI" id="CHEBI:61930"/>
        <dbReference type="ChEBI" id="CHEBI:83767"/>
        <dbReference type="EC" id="2.3.1.286"/>
    </reaction>
</comment>
<feature type="binding site" evidence="3 4">
    <location>
        <position position="128"/>
    </location>
    <ligand>
        <name>Zn(2+)</name>
        <dbReference type="ChEBI" id="CHEBI:29105"/>
    </ligand>
</feature>
<dbReference type="AlphaFoldDB" id="A0A562RWG7"/>
<dbReference type="GO" id="GO:0017136">
    <property type="term" value="F:histone deacetylase activity, NAD-dependent"/>
    <property type="evidence" value="ECO:0007669"/>
    <property type="project" value="TreeGrafter"/>
</dbReference>
<feature type="domain" description="Deacetylase sirtuin-type" evidence="5">
    <location>
        <begin position="1"/>
        <end position="245"/>
    </location>
</feature>
<dbReference type="InterPro" id="IPR027546">
    <property type="entry name" value="Sirtuin_class_III"/>
</dbReference>
<feature type="binding site" evidence="3">
    <location>
        <begin position="102"/>
        <end position="105"/>
    </location>
    <ligand>
        <name>NAD(+)</name>
        <dbReference type="ChEBI" id="CHEBI:57540"/>
    </ligand>
</feature>
<keyword evidence="2 3" id="KW-0520">NAD</keyword>
<evidence type="ECO:0000256" key="2">
    <source>
        <dbReference type="ARBA" id="ARBA00023027"/>
    </source>
</evidence>
<dbReference type="InterPro" id="IPR026591">
    <property type="entry name" value="Sirtuin_cat_small_dom_sf"/>
</dbReference>
<feature type="binding site" evidence="3 4">
    <location>
        <position position="149"/>
    </location>
    <ligand>
        <name>Zn(2+)</name>
        <dbReference type="ChEBI" id="CHEBI:29105"/>
    </ligand>
</feature>
<keyword evidence="3 4" id="KW-0862">Zinc</keyword>
<sequence>MEMSLEKASELLKKSKKTVALTGAGISVESGIPAFRGKGGLWETMDPMEFAHIRAFRKDPGKVWDVLLRTMKDVLEKAFPNPAHKALADMEENGKLEAIITQNIDGLHQAAGSKRVIEFHGSFARIICSHCHRSLPIQELFLEELPPLCSCKGILRPDCVFFGENIPEDALYAAQEHSMTCDLMLVIGTSAEVWPAADLPRVAKNRGALVLEINPEPTSLTPISDGLLRGQAGELLPQLVARVQG</sequence>
<keyword evidence="3" id="KW-0963">Cytoplasm</keyword>
<dbReference type="InterPro" id="IPR026590">
    <property type="entry name" value="Ssirtuin_cat_dom"/>
</dbReference>
<feature type="binding site" evidence="3">
    <location>
        <position position="232"/>
    </location>
    <ligand>
        <name>NAD(+)</name>
        <dbReference type="ChEBI" id="CHEBI:57540"/>
    </ligand>
</feature>
<dbReference type="PANTHER" id="PTHR11085:SF10">
    <property type="entry name" value="NAD-DEPENDENT PROTEIN DEACYLASE SIRTUIN-5, MITOCHONDRIAL-RELATED"/>
    <property type="match status" value="1"/>
</dbReference>
<dbReference type="CDD" id="cd01412">
    <property type="entry name" value="SIRT5_Af1_CobB"/>
    <property type="match status" value="1"/>
</dbReference>
<dbReference type="GO" id="GO:0036054">
    <property type="term" value="F:protein-malonyllysine demalonylase activity"/>
    <property type="evidence" value="ECO:0007669"/>
    <property type="project" value="InterPro"/>
</dbReference>
<feature type="binding site" evidence="3">
    <location>
        <begin position="188"/>
        <end position="190"/>
    </location>
    <ligand>
        <name>NAD(+)</name>
        <dbReference type="ChEBI" id="CHEBI:57540"/>
    </ligand>
</feature>
<dbReference type="EC" id="2.3.1.286" evidence="3"/>
<dbReference type="InterPro" id="IPR050134">
    <property type="entry name" value="NAD-dep_sirtuin_deacylases"/>
</dbReference>
<comment type="cofactor">
    <cofactor evidence="3">
        <name>Zn(2+)</name>
        <dbReference type="ChEBI" id="CHEBI:29105"/>
    </cofactor>
    <text evidence="3">Binds 1 zinc ion per subunit.</text>
</comment>
<gene>
    <name evidence="3" type="primary">cobB</name>
    <name evidence="6" type="ORF">LZ24_01372</name>
</gene>
<comment type="similarity">
    <text evidence="3">Belongs to the sirtuin family. Class III subfamily.</text>
</comment>
<evidence type="ECO:0000259" key="5">
    <source>
        <dbReference type="PROSITE" id="PS50305"/>
    </source>
</evidence>
<feature type="binding site" evidence="3">
    <location>
        <begin position="214"/>
        <end position="216"/>
    </location>
    <ligand>
        <name>NAD(+)</name>
        <dbReference type="ChEBI" id="CHEBI:57540"/>
    </ligand>
</feature>
<dbReference type="GO" id="GO:0005737">
    <property type="term" value="C:cytoplasm"/>
    <property type="evidence" value="ECO:0007669"/>
    <property type="project" value="UniProtKB-SubCell"/>
</dbReference>
<proteinExistence type="inferred from homology"/>
<dbReference type="PANTHER" id="PTHR11085">
    <property type="entry name" value="NAD-DEPENDENT PROTEIN DEACYLASE SIRTUIN-5, MITOCHONDRIAL-RELATED"/>
    <property type="match status" value="1"/>
</dbReference>
<dbReference type="PROSITE" id="PS50305">
    <property type="entry name" value="SIRTUIN"/>
    <property type="match status" value="1"/>
</dbReference>
<comment type="caution">
    <text evidence="6">The sequence shown here is derived from an EMBL/GenBank/DDBJ whole genome shotgun (WGS) entry which is preliminary data.</text>
</comment>
<dbReference type="Pfam" id="PF02146">
    <property type="entry name" value="SIR2"/>
    <property type="match status" value="1"/>
</dbReference>
<name>A0A562RWG7_9BACT</name>
<comment type="function">
    <text evidence="3">NAD-dependent protein deacetylase which modulates the activities of several proteins which are inactive in their acetylated form.</text>
</comment>
<dbReference type="SUPFAM" id="SSF52467">
    <property type="entry name" value="DHS-like NAD/FAD-binding domain"/>
    <property type="match status" value="1"/>
</dbReference>
<feature type="active site" description="Proton acceptor" evidence="3 4">
    <location>
        <position position="120"/>
    </location>
</feature>
<keyword evidence="1" id="KW-0808">Transferase</keyword>
<dbReference type="GO" id="GO:0008270">
    <property type="term" value="F:zinc ion binding"/>
    <property type="evidence" value="ECO:0007669"/>
    <property type="project" value="UniProtKB-UniRule"/>
</dbReference>
<dbReference type="RefSeq" id="WP_144683854.1">
    <property type="nucleotide sequence ID" value="NZ_VLLC01000008.1"/>
</dbReference>
<protein>
    <recommendedName>
        <fullName evidence="3">NAD-dependent protein deacylase</fullName>
        <ecNumber evidence="3">2.3.1.286</ecNumber>
    </recommendedName>
    <alternativeName>
        <fullName evidence="3">Regulatory protein SIR2 homolog</fullName>
    </alternativeName>
</protein>
<dbReference type="NCBIfam" id="NF001753">
    <property type="entry name" value="PRK00481.1-3"/>
    <property type="match status" value="1"/>
</dbReference>
<evidence type="ECO:0000256" key="4">
    <source>
        <dbReference type="PROSITE-ProRule" id="PRU00236"/>
    </source>
</evidence>
<dbReference type="OrthoDB" id="9800582at2"/>
<evidence type="ECO:0000313" key="7">
    <source>
        <dbReference type="Proteomes" id="UP000318307"/>
    </source>
</evidence>
<dbReference type="InterPro" id="IPR003000">
    <property type="entry name" value="Sirtuin"/>
</dbReference>
<keyword evidence="3 4" id="KW-0479">Metal-binding</keyword>